<dbReference type="Proteomes" id="UP001164746">
    <property type="component" value="Chromosome 12"/>
</dbReference>
<feature type="non-terminal residue" evidence="2">
    <location>
        <position position="133"/>
    </location>
</feature>
<feature type="transmembrane region" description="Helical" evidence="1">
    <location>
        <begin position="108"/>
        <end position="132"/>
    </location>
</feature>
<proteinExistence type="predicted"/>
<feature type="non-terminal residue" evidence="2">
    <location>
        <position position="1"/>
    </location>
</feature>
<evidence type="ECO:0000313" key="2">
    <source>
        <dbReference type="EMBL" id="WAR22100.1"/>
    </source>
</evidence>
<name>A0ABY7FIS7_MYAAR</name>
<keyword evidence="1" id="KW-0812">Transmembrane</keyword>
<evidence type="ECO:0000313" key="3">
    <source>
        <dbReference type="Proteomes" id="UP001164746"/>
    </source>
</evidence>
<gene>
    <name evidence="2" type="ORF">MAR_016074</name>
</gene>
<protein>
    <submittedName>
        <fullName evidence="2">Uncharacterized protein</fullName>
    </submittedName>
</protein>
<keyword evidence="1" id="KW-0472">Membrane</keyword>
<reference evidence="2" key="1">
    <citation type="submission" date="2022-11" db="EMBL/GenBank/DDBJ databases">
        <title>Centuries of genome instability and evolution in soft-shell clam transmissible cancer (bioRxiv).</title>
        <authorList>
            <person name="Hart S.F.M."/>
            <person name="Yonemitsu M.A."/>
            <person name="Giersch R.M."/>
            <person name="Beal B.F."/>
            <person name="Arriagada G."/>
            <person name="Davis B.W."/>
            <person name="Ostrander E.A."/>
            <person name="Goff S.P."/>
            <person name="Metzger M.J."/>
        </authorList>
    </citation>
    <scope>NUCLEOTIDE SEQUENCE</scope>
    <source>
        <strain evidence="2">MELC-2E11</strain>
        <tissue evidence="2">Siphon/mantle</tissue>
    </source>
</reference>
<evidence type="ECO:0000256" key="1">
    <source>
        <dbReference type="SAM" id="Phobius"/>
    </source>
</evidence>
<dbReference type="EMBL" id="CP111023">
    <property type="protein sequence ID" value="WAR22100.1"/>
    <property type="molecule type" value="Genomic_DNA"/>
</dbReference>
<organism evidence="2 3">
    <name type="scientific">Mya arenaria</name>
    <name type="common">Soft-shell clam</name>
    <dbReference type="NCBI Taxonomy" id="6604"/>
    <lineage>
        <taxon>Eukaryota</taxon>
        <taxon>Metazoa</taxon>
        <taxon>Spiralia</taxon>
        <taxon>Lophotrochozoa</taxon>
        <taxon>Mollusca</taxon>
        <taxon>Bivalvia</taxon>
        <taxon>Autobranchia</taxon>
        <taxon>Heteroconchia</taxon>
        <taxon>Euheterodonta</taxon>
        <taxon>Imparidentia</taxon>
        <taxon>Neoheterodontei</taxon>
        <taxon>Myida</taxon>
        <taxon>Myoidea</taxon>
        <taxon>Myidae</taxon>
        <taxon>Mya</taxon>
    </lineage>
</organism>
<accession>A0ABY7FIS7</accession>
<keyword evidence="1" id="KW-1133">Transmembrane helix</keyword>
<sequence length="133" mass="15037">ISTTLKRFRRTDGKDVKTIAYEDLYREQGRTINVDEVNEGIHVSKRDHDETIDDNKDIKIINYINIELDVGNDADGADAGVEVKELTSLLPKVIEALKVSGKLEECMAFYRLITAGIFPMYSIAFLLCLDVVR</sequence>
<keyword evidence="3" id="KW-1185">Reference proteome</keyword>